<evidence type="ECO:0000313" key="1">
    <source>
        <dbReference type="EMBL" id="PZR36512.1"/>
    </source>
</evidence>
<comment type="caution">
    <text evidence="1">The sequence shown here is derived from an EMBL/GenBank/DDBJ whole genome shotgun (WGS) entry which is preliminary data.</text>
</comment>
<accession>A0A2W5VB65</accession>
<dbReference type="EMBL" id="QFQZ01000006">
    <property type="protein sequence ID" value="PZR36512.1"/>
    <property type="molecule type" value="Genomic_DNA"/>
</dbReference>
<sequence>METQMTAEPFTWRTVDEATGEVRRFYEDGAALVATGTRAPHGFWTRHPLVSQAIETAEPNGDTATVRLWLATLDAPDAAATQRPARAPDMTLSGEWKTDRDFWAAHPSVEHVEARQLVGDDPAGDCWTVELWLKG</sequence>
<reference evidence="1 2" key="1">
    <citation type="submission" date="2017-08" db="EMBL/GenBank/DDBJ databases">
        <title>Infants hospitalized years apart are colonized by the same room-sourced microbial strains.</title>
        <authorList>
            <person name="Brooks B."/>
            <person name="Olm M.R."/>
            <person name="Firek B.A."/>
            <person name="Baker R."/>
            <person name="Thomas B.C."/>
            <person name="Morowitz M.J."/>
            <person name="Banfield J.F."/>
        </authorList>
    </citation>
    <scope>NUCLEOTIDE SEQUENCE [LARGE SCALE GENOMIC DNA]</scope>
    <source>
        <strain evidence="1">S2_003_000_R2_4</strain>
    </source>
</reference>
<evidence type="ECO:0000313" key="2">
    <source>
        <dbReference type="Proteomes" id="UP000249393"/>
    </source>
</evidence>
<gene>
    <name evidence="1" type="ORF">DI526_03485</name>
</gene>
<protein>
    <submittedName>
        <fullName evidence="1">Uncharacterized protein</fullName>
    </submittedName>
</protein>
<proteinExistence type="predicted"/>
<name>A0A2W5VB65_9CAUL</name>
<dbReference type="AlphaFoldDB" id="A0A2W5VB65"/>
<dbReference type="Proteomes" id="UP000249393">
    <property type="component" value="Unassembled WGS sequence"/>
</dbReference>
<organism evidence="1 2">
    <name type="scientific">Caulobacter segnis</name>
    <dbReference type="NCBI Taxonomy" id="88688"/>
    <lineage>
        <taxon>Bacteria</taxon>
        <taxon>Pseudomonadati</taxon>
        <taxon>Pseudomonadota</taxon>
        <taxon>Alphaproteobacteria</taxon>
        <taxon>Caulobacterales</taxon>
        <taxon>Caulobacteraceae</taxon>
        <taxon>Caulobacter</taxon>
    </lineage>
</organism>